<reference evidence="1 2" key="1">
    <citation type="submission" date="2020-08" db="EMBL/GenBank/DDBJ databases">
        <title>Sequencing the genomes of 1000 actinobacteria strains.</title>
        <authorList>
            <person name="Klenk H.-P."/>
        </authorList>
    </citation>
    <scope>NUCLEOTIDE SEQUENCE [LARGE SCALE GENOMIC DNA]</scope>
    <source>
        <strain evidence="1 2">DSM 44936</strain>
    </source>
</reference>
<dbReference type="Pfam" id="PF13591">
    <property type="entry name" value="MerR_2"/>
    <property type="match status" value="1"/>
</dbReference>
<protein>
    <recommendedName>
        <fullName evidence="3">MerR family transcriptional regulator</fullName>
    </recommendedName>
</protein>
<dbReference type="RefSeq" id="WP_184978756.1">
    <property type="nucleotide sequence ID" value="NZ_BAAALO010000055.1"/>
</dbReference>
<organism evidence="1 2">
    <name type="scientific">Sphaerisporangium rubeum</name>
    <dbReference type="NCBI Taxonomy" id="321317"/>
    <lineage>
        <taxon>Bacteria</taxon>
        <taxon>Bacillati</taxon>
        <taxon>Actinomycetota</taxon>
        <taxon>Actinomycetes</taxon>
        <taxon>Streptosporangiales</taxon>
        <taxon>Streptosporangiaceae</taxon>
        <taxon>Sphaerisporangium</taxon>
    </lineage>
</organism>
<evidence type="ECO:0008006" key="3">
    <source>
        <dbReference type="Google" id="ProtNLM"/>
    </source>
</evidence>
<evidence type="ECO:0000313" key="1">
    <source>
        <dbReference type="EMBL" id="MBB6471569.1"/>
    </source>
</evidence>
<dbReference type="EMBL" id="JACHIU010000001">
    <property type="protein sequence ID" value="MBB6471569.1"/>
    <property type="molecule type" value="Genomic_DNA"/>
</dbReference>
<comment type="caution">
    <text evidence="1">The sequence shown here is derived from an EMBL/GenBank/DDBJ whole genome shotgun (WGS) entry which is preliminary data.</text>
</comment>
<name>A0A7X0IAD0_9ACTN</name>
<dbReference type="AlphaFoldDB" id="A0A7X0IAD0"/>
<keyword evidence="2" id="KW-1185">Reference proteome</keyword>
<dbReference type="Proteomes" id="UP000555564">
    <property type="component" value="Unassembled WGS sequence"/>
</dbReference>
<dbReference type="Gene3D" id="1.10.1660.10">
    <property type="match status" value="1"/>
</dbReference>
<gene>
    <name evidence="1" type="ORF">BJ992_001000</name>
</gene>
<evidence type="ECO:0000313" key="2">
    <source>
        <dbReference type="Proteomes" id="UP000555564"/>
    </source>
</evidence>
<sequence length="94" mass="10262">MTTALIRLPGLSLEQFARAGGLHPDQVRRLVALGLIDPLGGPDLRFAPSQLIVLGRIERLREGLCVNYAALGLVMDLLDRVAELEAALQRARHL</sequence>
<proteinExistence type="predicted"/>
<accession>A0A7X0IAD0</accession>